<organism evidence="2 3">
    <name type="scientific">Elsinoe batatas</name>
    <dbReference type="NCBI Taxonomy" id="2601811"/>
    <lineage>
        <taxon>Eukaryota</taxon>
        <taxon>Fungi</taxon>
        <taxon>Dikarya</taxon>
        <taxon>Ascomycota</taxon>
        <taxon>Pezizomycotina</taxon>
        <taxon>Dothideomycetes</taxon>
        <taxon>Dothideomycetidae</taxon>
        <taxon>Myriangiales</taxon>
        <taxon>Elsinoaceae</taxon>
        <taxon>Elsinoe</taxon>
    </lineage>
</organism>
<protein>
    <submittedName>
        <fullName evidence="2">Uncharacterized protein</fullName>
    </submittedName>
</protein>
<dbReference type="AlphaFoldDB" id="A0A8K0KWW5"/>
<sequence>MSSLPALQPVPEVPEGQPAGQIIQGSLYPAFAAPTFIFITHDGRFALQYWHDWRASSETTQMDSYLSGTLPTARTFITQPQRIILHCRDPRIGTGSLHLYAMLFKCSLQEIRQTMRQLPRYSGLLRLQESIREKRDLYNLLIPDTAEHQAVKVEALAEIDELKIVHERFRRDRQDAEKDAERTIRTRNEKIQELYAWSVINEGNWSVEENAEVIACEHRGDLARMKELIQERKARKDALIGALIA</sequence>
<dbReference type="OrthoDB" id="10459106at2759"/>
<evidence type="ECO:0000313" key="3">
    <source>
        <dbReference type="Proteomes" id="UP000809789"/>
    </source>
</evidence>
<dbReference type="Proteomes" id="UP000809789">
    <property type="component" value="Unassembled WGS sequence"/>
</dbReference>
<dbReference type="EMBL" id="JAESVG020000010">
    <property type="protein sequence ID" value="KAG8624093.1"/>
    <property type="molecule type" value="Genomic_DNA"/>
</dbReference>
<gene>
    <name evidence="2" type="ORF">KVT40_009069</name>
</gene>
<accession>A0A8K0KWW5</accession>
<evidence type="ECO:0000313" key="2">
    <source>
        <dbReference type="EMBL" id="KAG8624093.1"/>
    </source>
</evidence>
<keyword evidence="1" id="KW-0175">Coiled coil</keyword>
<comment type="caution">
    <text evidence="2">The sequence shown here is derived from an EMBL/GenBank/DDBJ whole genome shotgun (WGS) entry which is preliminary data.</text>
</comment>
<proteinExistence type="predicted"/>
<feature type="coiled-coil region" evidence="1">
    <location>
        <begin position="159"/>
        <end position="193"/>
    </location>
</feature>
<evidence type="ECO:0000256" key="1">
    <source>
        <dbReference type="SAM" id="Coils"/>
    </source>
</evidence>
<reference evidence="2" key="1">
    <citation type="submission" date="2021-07" db="EMBL/GenBank/DDBJ databases">
        <title>Elsinoe batatas strain:CRI-CJ2 Genome sequencing and assembly.</title>
        <authorList>
            <person name="Huang L."/>
        </authorList>
    </citation>
    <scope>NUCLEOTIDE SEQUENCE</scope>
    <source>
        <strain evidence="2">CRI-CJ2</strain>
    </source>
</reference>
<name>A0A8K0KWW5_9PEZI</name>
<keyword evidence="3" id="KW-1185">Reference proteome</keyword>